<organism evidence="7">
    <name type="scientific">freshwater metagenome</name>
    <dbReference type="NCBI Taxonomy" id="449393"/>
    <lineage>
        <taxon>unclassified sequences</taxon>
        <taxon>metagenomes</taxon>
        <taxon>ecological metagenomes</taxon>
    </lineage>
</organism>
<keyword evidence="5 6" id="KW-0472">Membrane</keyword>
<feature type="transmembrane region" description="Helical" evidence="6">
    <location>
        <begin position="511"/>
        <end position="533"/>
    </location>
</feature>
<dbReference type="Pfam" id="PF03706">
    <property type="entry name" value="LPG_synthase_TM"/>
    <property type="match status" value="1"/>
</dbReference>
<keyword evidence="2" id="KW-1003">Cell membrane</keyword>
<reference evidence="7" key="1">
    <citation type="submission" date="2020-05" db="EMBL/GenBank/DDBJ databases">
        <authorList>
            <person name="Chiriac C."/>
            <person name="Salcher M."/>
            <person name="Ghai R."/>
            <person name="Kavagutti S V."/>
        </authorList>
    </citation>
    <scope>NUCLEOTIDE SEQUENCE</scope>
</reference>
<evidence type="ECO:0000256" key="5">
    <source>
        <dbReference type="ARBA" id="ARBA00023136"/>
    </source>
</evidence>
<feature type="transmembrane region" description="Helical" evidence="6">
    <location>
        <begin position="623"/>
        <end position="643"/>
    </location>
</feature>
<feature type="transmembrane region" description="Helical" evidence="6">
    <location>
        <begin position="148"/>
        <end position="166"/>
    </location>
</feature>
<keyword evidence="3 6" id="KW-0812">Transmembrane</keyword>
<accession>A0A6J6W623</accession>
<sequence>MRRPRDLLRLVVTIAIASALLVITALAVTTTSGLEADLIGVVTGLPAALIYIVQFFGGLGLLIIPVAVSIDLVARRRNTQLLTALAAAAIAAFFAVGLRFAIEYLTPGQLLEALTKVKPDGMRTLTLDAALAAIVALLTVAQLAGRSRWQIFSAVIVGSVSTTLVLSSSLTVVAVAESILLGFAVGLISRYAMGSPSERPDGLAIALALRDAGLPLTHLTRLDLESRGRRRYRGVAAENGTTQHYRIHVLDRDQEGAGIAAYLWRQIRVIRPAARPAFLSLRRNFEHESMVTFAAQATGASVRELVAVTEVGVFAATLAYIDPQARPLSELDPAILTDQALDSIWSTVDALHQSRVAHRGLAPSRIQLREDSTAVLTDFRDGEIAASDLSLALDTAELLVSLASLVGAERSVQAGVRSVGAQHIASCTSLVQSLSMSDETRALLKSNKGLLKQVQQVMSALSTEEVPEQPPLARFQRRTIISAVGLSVAAYLLISQIGTLDLGKILGQAELSYVAAALILSFMTYVGGTLSLIGFTPAKIRAFPALLAHFAATYYALFAPGVVSAVGVNTSFLQRSGVGAATAVASVGITQVSAVIASLLMVLIFGALAGASPQSVFSPSEGIVIAVGIVVIVVLIGVIIAPIRRYAIRRLRPIFTQGLPRLIDILQNPRALITGFGGNIVMNLAYIFTLVACVRAYGNDASIPALALVFLVGSAVASVVPTPGGLGAVEVALTASLTAAGVDAATAVSAVLLYRVVTFWIPVPIGWASSQWLSKRGLLLG</sequence>
<dbReference type="GO" id="GO:0005886">
    <property type="term" value="C:plasma membrane"/>
    <property type="evidence" value="ECO:0007669"/>
    <property type="project" value="UniProtKB-SubCell"/>
</dbReference>
<protein>
    <submittedName>
        <fullName evidence="7">Unannotated protein</fullName>
    </submittedName>
</protein>
<dbReference type="InterPro" id="IPR022791">
    <property type="entry name" value="L-PG_synthase/AglD"/>
</dbReference>
<proteinExistence type="predicted"/>
<feature type="transmembrane region" description="Helical" evidence="6">
    <location>
        <begin position="48"/>
        <end position="74"/>
    </location>
</feature>
<evidence type="ECO:0000256" key="6">
    <source>
        <dbReference type="SAM" id="Phobius"/>
    </source>
</evidence>
<feature type="transmembrane region" description="Helical" evidence="6">
    <location>
        <begin position="7"/>
        <end position="28"/>
    </location>
</feature>
<name>A0A6J6W623_9ZZZZ</name>
<dbReference type="EMBL" id="CAEZZX010000100">
    <property type="protein sequence ID" value="CAB4778964.1"/>
    <property type="molecule type" value="Genomic_DNA"/>
</dbReference>
<evidence type="ECO:0000256" key="1">
    <source>
        <dbReference type="ARBA" id="ARBA00004651"/>
    </source>
</evidence>
<dbReference type="PANTHER" id="PTHR39087">
    <property type="entry name" value="UPF0104 MEMBRANE PROTEIN MJ1595"/>
    <property type="match status" value="1"/>
</dbReference>
<keyword evidence="4 6" id="KW-1133">Transmembrane helix</keyword>
<evidence type="ECO:0000256" key="3">
    <source>
        <dbReference type="ARBA" id="ARBA00022692"/>
    </source>
</evidence>
<dbReference type="NCBIfam" id="TIGR00374">
    <property type="entry name" value="flippase-like domain"/>
    <property type="match status" value="1"/>
</dbReference>
<dbReference type="PANTHER" id="PTHR39087:SF2">
    <property type="entry name" value="UPF0104 MEMBRANE PROTEIN MJ1595"/>
    <property type="match status" value="1"/>
</dbReference>
<feature type="transmembrane region" description="Helical" evidence="6">
    <location>
        <begin position="588"/>
        <end position="611"/>
    </location>
</feature>
<feature type="transmembrane region" description="Helical" evidence="6">
    <location>
        <begin position="671"/>
        <end position="694"/>
    </location>
</feature>
<gene>
    <name evidence="7" type="ORF">UFOPK2938_00591</name>
</gene>
<feature type="transmembrane region" description="Helical" evidence="6">
    <location>
        <begin position="545"/>
        <end position="568"/>
    </location>
</feature>
<evidence type="ECO:0000313" key="7">
    <source>
        <dbReference type="EMBL" id="CAB4778964.1"/>
    </source>
</evidence>
<dbReference type="AlphaFoldDB" id="A0A6J6W623"/>
<comment type="subcellular location">
    <subcellularLocation>
        <location evidence="1">Cell membrane</location>
        <topology evidence="1">Multi-pass membrane protein</topology>
    </subcellularLocation>
</comment>
<feature type="transmembrane region" description="Helical" evidence="6">
    <location>
        <begin position="480"/>
        <end position="499"/>
    </location>
</feature>
<feature type="transmembrane region" description="Helical" evidence="6">
    <location>
        <begin position="701"/>
        <end position="720"/>
    </location>
</feature>
<evidence type="ECO:0000256" key="4">
    <source>
        <dbReference type="ARBA" id="ARBA00022989"/>
    </source>
</evidence>
<feature type="transmembrane region" description="Helical" evidence="6">
    <location>
        <begin position="81"/>
        <end position="102"/>
    </location>
</feature>
<feature type="transmembrane region" description="Helical" evidence="6">
    <location>
        <begin position="122"/>
        <end position="141"/>
    </location>
</feature>
<evidence type="ECO:0000256" key="2">
    <source>
        <dbReference type="ARBA" id="ARBA00022475"/>
    </source>
</evidence>